<sequence length="43" mass="5082">MLNYYVQYHSKTFLMHTLANGENRPSENQLDMMNIFFIGNALN</sequence>
<protein>
    <submittedName>
        <fullName evidence="1">Uncharacterized protein</fullName>
    </submittedName>
</protein>
<dbReference type="EMBL" id="GBRH01165075">
    <property type="protein sequence ID" value="JAE32821.1"/>
    <property type="molecule type" value="Transcribed_RNA"/>
</dbReference>
<dbReference type="AlphaFoldDB" id="A0A0A9HD85"/>
<evidence type="ECO:0000313" key="1">
    <source>
        <dbReference type="EMBL" id="JAE32821.1"/>
    </source>
</evidence>
<name>A0A0A9HD85_ARUDO</name>
<reference evidence="1" key="2">
    <citation type="journal article" date="2015" name="Data Brief">
        <title>Shoot transcriptome of the giant reed, Arundo donax.</title>
        <authorList>
            <person name="Barrero R.A."/>
            <person name="Guerrero F.D."/>
            <person name="Moolhuijzen P."/>
            <person name="Goolsby J.A."/>
            <person name="Tidwell J."/>
            <person name="Bellgard S.E."/>
            <person name="Bellgard M.I."/>
        </authorList>
    </citation>
    <scope>NUCLEOTIDE SEQUENCE</scope>
    <source>
        <tissue evidence="1">Shoot tissue taken approximately 20 cm above the soil surface</tissue>
    </source>
</reference>
<accession>A0A0A9HD85</accession>
<proteinExistence type="predicted"/>
<reference evidence="1" key="1">
    <citation type="submission" date="2014-09" db="EMBL/GenBank/DDBJ databases">
        <authorList>
            <person name="Magalhaes I.L.F."/>
            <person name="Oliveira U."/>
            <person name="Santos F.R."/>
            <person name="Vidigal T.H.D.A."/>
            <person name="Brescovit A.D."/>
            <person name="Santos A.J."/>
        </authorList>
    </citation>
    <scope>NUCLEOTIDE SEQUENCE</scope>
    <source>
        <tissue evidence="1">Shoot tissue taken approximately 20 cm above the soil surface</tissue>
    </source>
</reference>
<organism evidence="1">
    <name type="scientific">Arundo donax</name>
    <name type="common">Giant reed</name>
    <name type="synonym">Donax arundinaceus</name>
    <dbReference type="NCBI Taxonomy" id="35708"/>
    <lineage>
        <taxon>Eukaryota</taxon>
        <taxon>Viridiplantae</taxon>
        <taxon>Streptophyta</taxon>
        <taxon>Embryophyta</taxon>
        <taxon>Tracheophyta</taxon>
        <taxon>Spermatophyta</taxon>
        <taxon>Magnoliopsida</taxon>
        <taxon>Liliopsida</taxon>
        <taxon>Poales</taxon>
        <taxon>Poaceae</taxon>
        <taxon>PACMAD clade</taxon>
        <taxon>Arundinoideae</taxon>
        <taxon>Arundineae</taxon>
        <taxon>Arundo</taxon>
    </lineage>
</organism>